<dbReference type="InterPro" id="IPR019923">
    <property type="entry name" value="Lucif-like_OxRdtase_MSMEG_2516"/>
</dbReference>
<evidence type="ECO:0000259" key="5">
    <source>
        <dbReference type="Pfam" id="PF00296"/>
    </source>
</evidence>
<reference evidence="6" key="1">
    <citation type="submission" date="2020-05" db="EMBL/GenBank/DDBJ databases">
        <authorList>
            <person name="Chiriac C."/>
            <person name="Salcher M."/>
            <person name="Ghai R."/>
            <person name="Kavagutti S V."/>
        </authorList>
    </citation>
    <scope>NUCLEOTIDE SEQUENCE</scope>
</reference>
<dbReference type="NCBIfam" id="TIGR03621">
    <property type="entry name" value="F420_MSMEG_2516"/>
    <property type="match status" value="1"/>
</dbReference>
<dbReference type="GO" id="GO:0008726">
    <property type="term" value="F:alkanesulfonate monooxygenase activity"/>
    <property type="evidence" value="ECO:0007669"/>
    <property type="project" value="TreeGrafter"/>
</dbReference>
<dbReference type="PANTHER" id="PTHR42847:SF4">
    <property type="entry name" value="ALKANESULFONATE MONOOXYGENASE-RELATED"/>
    <property type="match status" value="1"/>
</dbReference>
<dbReference type="Gene3D" id="3.20.20.30">
    <property type="entry name" value="Luciferase-like domain"/>
    <property type="match status" value="1"/>
</dbReference>
<keyword evidence="1" id="KW-0285">Flavoprotein</keyword>
<keyword evidence="4" id="KW-0503">Monooxygenase</keyword>
<dbReference type="GO" id="GO:0046306">
    <property type="term" value="P:alkanesulfonate catabolic process"/>
    <property type="evidence" value="ECO:0007669"/>
    <property type="project" value="TreeGrafter"/>
</dbReference>
<feature type="domain" description="Luciferase-like" evidence="5">
    <location>
        <begin position="41"/>
        <end position="226"/>
    </location>
</feature>
<dbReference type="InterPro" id="IPR011251">
    <property type="entry name" value="Luciferase-like_dom"/>
</dbReference>
<evidence type="ECO:0000256" key="2">
    <source>
        <dbReference type="ARBA" id="ARBA00022643"/>
    </source>
</evidence>
<keyword evidence="2" id="KW-0288">FMN</keyword>
<organism evidence="6">
    <name type="scientific">freshwater metagenome</name>
    <dbReference type="NCBI Taxonomy" id="449393"/>
    <lineage>
        <taxon>unclassified sequences</taxon>
        <taxon>metagenomes</taxon>
        <taxon>ecological metagenomes</taxon>
    </lineage>
</organism>
<evidence type="ECO:0000256" key="1">
    <source>
        <dbReference type="ARBA" id="ARBA00022630"/>
    </source>
</evidence>
<evidence type="ECO:0000256" key="3">
    <source>
        <dbReference type="ARBA" id="ARBA00023002"/>
    </source>
</evidence>
<name>A0A6J6EFJ3_9ZZZZ</name>
<dbReference type="EMBL" id="CAEZTQ010000105">
    <property type="protein sequence ID" value="CAB4574219.1"/>
    <property type="molecule type" value="Genomic_DNA"/>
</dbReference>
<dbReference type="InterPro" id="IPR036661">
    <property type="entry name" value="Luciferase-like_sf"/>
</dbReference>
<evidence type="ECO:0000256" key="4">
    <source>
        <dbReference type="ARBA" id="ARBA00023033"/>
    </source>
</evidence>
<protein>
    <submittedName>
        <fullName evidence="6">Unannotated protein</fullName>
    </submittedName>
</protein>
<dbReference type="PANTHER" id="PTHR42847">
    <property type="entry name" value="ALKANESULFONATE MONOOXYGENASE"/>
    <property type="match status" value="1"/>
</dbReference>
<dbReference type="Pfam" id="PF00296">
    <property type="entry name" value="Bac_luciferase"/>
    <property type="match status" value="1"/>
</dbReference>
<sequence>MGSGGREQGFHDVDHRIGHGPAGVVTKIATVQNMSMFPHRPFRFGVQVSHASSAQEWAELARRSEDAGYDVLTMPDHFTNQLAPVPALMAAADATTTLRIGALVFDNDYKHPVVLAKELATMDLLSDGRTEIGLGAGWMLSDYEQAGMTYDSPKVRIDRFIEGLAVIRGALGPDTFSYSGDHYTITNYNGLPKPVQQPLPPILIGGGGPRVLGFAAREADIVGINGTLTAGVVGPEAISTMTSASVDEKVALVAEAGAHRLSEIELNIRTFFVKVTNDRASTINAISSMFSVPAELIDTSPFALIGSVDACIEQLLERREKWGFSYTIVGAENIDECAPIVAALRGK</sequence>
<accession>A0A6J6EFJ3</accession>
<proteinExistence type="predicted"/>
<dbReference type="AlphaFoldDB" id="A0A6J6EFJ3"/>
<dbReference type="SUPFAM" id="SSF51679">
    <property type="entry name" value="Bacterial luciferase-like"/>
    <property type="match status" value="1"/>
</dbReference>
<dbReference type="InterPro" id="IPR050172">
    <property type="entry name" value="SsuD_RutA_monooxygenase"/>
</dbReference>
<evidence type="ECO:0000313" key="6">
    <source>
        <dbReference type="EMBL" id="CAB4574219.1"/>
    </source>
</evidence>
<keyword evidence="3" id="KW-0560">Oxidoreductase</keyword>
<gene>
    <name evidence="6" type="ORF">UFOPK1704_00617</name>
</gene>